<dbReference type="KEGG" id="rba:RB6685"/>
<reference evidence="1 2" key="1">
    <citation type="journal article" date="2003" name="Proc. Natl. Acad. Sci. U.S.A.">
        <title>Complete genome sequence of the marine planctomycete Pirellula sp. strain 1.</title>
        <authorList>
            <person name="Gloeckner F.O."/>
            <person name="Kube M."/>
            <person name="Bauer M."/>
            <person name="Teeling H."/>
            <person name="Lombardot T."/>
            <person name="Ludwig W."/>
            <person name="Gade D."/>
            <person name="Beck A."/>
            <person name="Borzym K."/>
            <person name="Heitmann K."/>
            <person name="Rabus R."/>
            <person name="Schlesner H."/>
            <person name="Amann R."/>
            <person name="Reinhardt R."/>
        </authorList>
    </citation>
    <scope>NUCLEOTIDE SEQUENCE [LARGE SCALE GENOMIC DNA]</scope>
    <source>
        <strain evidence="2">DSM 10527 / NCIMB 13988 / SH1</strain>
    </source>
</reference>
<dbReference type="EMBL" id="BX294144">
    <property type="protein sequence ID" value="CAD74945.1"/>
    <property type="molecule type" value="Genomic_DNA"/>
</dbReference>
<dbReference type="HOGENOM" id="CLU_2719634_0_0_0"/>
<evidence type="ECO:0000313" key="2">
    <source>
        <dbReference type="Proteomes" id="UP000001025"/>
    </source>
</evidence>
<name>Q7UPW3_RHOBA</name>
<evidence type="ECO:0000313" key="1">
    <source>
        <dbReference type="EMBL" id="CAD74945.1"/>
    </source>
</evidence>
<dbReference type="STRING" id="243090.RB6685"/>
<proteinExistence type="predicted"/>
<accession>Q7UPW3</accession>
<protein>
    <submittedName>
        <fullName evidence="1">Uncharacterized protein</fullName>
    </submittedName>
</protein>
<organism evidence="1 2">
    <name type="scientific">Rhodopirellula baltica (strain DSM 10527 / NCIMB 13988 / SH1)</name>
    <dbReference type="NCBI Taxonomy" id="243090"/>
    <lineage>
        <taxon>Bacteria</taxon>
        <taxon>Pseudomonadati</taxon>
        <taxon>Planctomycetota</taxon>
        <taxon>Planctomycetia</taxon>
        <taxon>Pirellulales</taxon>
        <taxon>Pirellulaceae</taxon>
        <taxon>Rhodopirellula</taxon>
    </lineage>
</organism>
<keyword evidence="2" id="KW-1185">Reference proteome</keyword>
<dbReference type="AlphaFoldDB" id="Q7UPW3"/>
<gene>
    <name evidence="1" type="ordered locus">RB6685</name>
</gene>
<dbReference type="EnsemblBacteria" id="CAD74945">
    <property type="protein sequence ID" value="CAD74945"/>
    <property type="gene ID" value="RB6685"/>
</dbReference>
<dbReference type="InParanoid" id="Q7UPW3"/>
<sequence>MIHSRACRKSIQTDSIRPSFAGNFSRHAMQWTRKRFGQVGAVNGLGTAQCDERIVTRKNVRTKTPPAIPPIK</sequence>
<dbReference type="Proteomes" id="UP000001025">
    <property type="component" value="Chromosome"/>
</dbReference>
<dbReference type="PATRIC" id="fig|243090.15.peg.3241"/>